<keyword evidence="1" id="KW-0677">Repeat</keyword>
<feature type="domain" description="BZIP" evidence="5">
    <location>
        <begin position="21"/>
        <end position="36"/>
    </location>
</feature>
<feature type="region of interest" description="Disordered" evidence="4">
    <location>
        <begin position="104"/>
        <end position="131"/>
    </location>
</feature>
<feature type="repeat" description="ANK" evidence="3">
    <location>
        <begin position="289"/>
        <end position="315"/>
    </location>
</feature>
<dbReference type="PROSITE" id="PS50297">
    <property type="entry name" value="ANK_REP_REGION"/>
    <property type="match status" value="2"/>
</dbReference>
<feature type="repeat" description="ANK" evidence="3">
    <location>
        <begin position="256"/>
        <end position="288"/>
    </location>
</feature>
<evidence type="ECO:0000256" key="2">
    <source>
        <dbReference type="ARBA" id="ARBA00023043"/>
    </source>
</evidence>
<dbReference type="AlphaFoldDB" id="A0A6A6E9G3"/>
<dbReference type="Gene3D" id="1.25.40.20">
    <property type="entry name" value="Ankyrin repeat-containing domain"/>
    <property type="match status" value="1"/>
</dbReference>
<dbReference type="InterPro" id="IPR036770">
    <property type="entry name" value="Ankyrin_rpt-contain_sf"/>
</dbReference>
<dbReference type="PROSITE" id="PS00036">
    <property type="entry name" value="BZIP_BASIC"/>
    <property type="match status" value="1"/>
</dbReference>
<dbReference type="SUPFAM" id="SSF48403">
    <property type="entry name" value="Ankyrin repeat"/>
    <property type="match status" value="1"/>
</dbReference>
<dbReference type="GO" id="GO:0003700">
    <property type="term" value="F:DNA-binding transcription factor activity"/>
    <property type="evidence" value="ECO:0007669"/>
    <property type="project" value="InterPro"/>
</dbReference>
<dbReference type="InterPro" id="IPR046347">
    <property type="entry name" value="bZIP_sf"/>
</dbReference>
<dbReference type="InterPro" id="IPR002110">
    <property type="entry name" value="Ankyrin_rpt"/>
</dbReference>
<dbReference type="PANTHER" id="PTHR24124">
    <property type="entry name" value="ANKYRIN REPEAT FAMILY A"/>
    <property type="match status" value="1"/>
</dbReference>
<evidence type="ECO:0000256" key="4">
    <source>
        <dbReference type="SAM" id="MobiDB-lite"/>
    </source>
</evidence>
<dbReference type="PROSITE" id="PS50088">
    <property type="entry name" value="ANK_REPEAT"/>
    <property type="match status" value="2"/>
</dbReference>
<dbReference type="EMBL" id="ML994623">
    <property type="protein sequence ID" value="KAF2188521.1"/>
    <property type="molecule type" value="Genomic_DNA"/>
</dbReference>
<dbReference type="SUPFAM" id="SSF57959">
    <property type="entry name" value="Leucine zipper domain"/>
    <property type="match status" value="1"/>
</dbReference>
<dbReference type="CDD" id="cd14688">
    <property type="entry name" value="bZIP_YAP"/>
    <property type="match status" value="1"/>
</dbReference>
<dbReference type="Gene3D" id="1.20.5.170">
    <property type="match status" value="1"/>
</dbReference>
<keyword evidence="2 3" id="KW-0040">ANK repeat</keyword>
<dbReference type="GO" id="GO:0005634">
    <property type="term" value="C:nucleus"/>
    <property type="evidence" value="ECO:0007669"/>
    <property type="project" value="TreeGrafter"/>
</dbReference>
<reference evidence="6" key="1">
    <citation type="journal article" date="2020" name="Stud. Mycol.">
        <title>101 Dothideomycetes genomes: a test case for predicting lifestyles and emergence of pathogens.</title>
        <authorList>
            <person name="Haridas S."/>
            <person name="Albert R."/>
            <person name="Binder M."/>
            <person name="Bloem J."/>
            <person name="Labutti K."/>
            <person name="Salamov A."/>
            <person name="Andreopoulos B."/>
            <person name="Baker S."/>
            <person name="Barry K."/>
            <person name="Bills G."/>
            <person name="Bluhm B."/>
            <person name="Cannon C."/>
            <person name="Castanera R."/>
            <person name="Culley D."/>
            <person name="Daum C."/>
            <person name="Ezra D."/>
            <person name="Gonzalez J."/>
            <person name="Henrissat B."/>
            <person name="Kuo A."/>
            <person name="Liang C."/>
            <person name="Lipzen A."/>
            <person name="Lutzoni F."/>
            <person name="Magnuson J."/>
            <person name="Mondo S."/>
            <person name="Nolan M."/>
            <person name="Ohm R."/>
            <person name="Pangilinan J."/>
            <person name="Park H.-J."/>
            <person name="Ramirez L."/>
            <person name="Alfaro M."/>
            <person name="Sun H."/>
            <person name="Tritt A."/>
            <person name="Yoshinaga Y."/>
            <person name="Zwiers L.-H."/>
            <person name="Turgeon B."/>
            <person name="Goodwin S."/>
            <person name="Spatafora J."/>
            <person name="Crous P."/>
            <person name="Grigoriev I."/>
        </authorList>
    </citation>
    <scope>NUCLEOTIDE SEQUENCE</scope>
    <source>
        <strain evidence="6">CBS 207.26</strain>
    </source>
</reference>
<evidence type="ECO:0000313" key="7">
    <source>
        <dbReference type="Proteomes" id="UP000800200"/>
    </source>
</evidence>
<proteinExistence type="predicted"/>
<protein>
    <submittedName>
        <fullName evidence="6">Ankyrin</fullName>
    </submittedName>
</protein>
<name>A0A6A6E9G3_9PEZI</name>
<accession>A0A6A6E9G3</accession>
<gene>
    <name evidence="6" type="ORF">K469DRAFT_748322</name>
</gene>
<dbReference type="InterPro" id="IPR004827">
    <property type="entry name" value="bZIP"/>
</dbReference>
<evidence type="ECO:0000256" key="1">
    <source>
        <dbReference type="ARBA" id="ARBA00022737"/>
    </source>
</evidence>
<dbReference type="SMART" id="SM00248">
    <property type="entry name" value="ANK"/>
    <property type="match status" value="3"/>
</dbReference>
<dbReference type="Pfam" id="PF12796">
    <property type="entry name" value="Ank_2"/>
    <property type="match status" value="1"/>
</dbReference>
<evidence type="ECO:0000259" key="5">
    <source>
        <dbReference type="PROSITE" id="PS00036"/>
    </source>
</evidence>
<organism evidence="6 7">
    <name type="scientific">Zopfia rhizophila CBS 207.26</name>
    <dbReference type="NCBI Taxonomy" id="1314779"/>
    <lineage>
        <taxon>Eukaryota</taxon>
        <taxon>Fungi</taxon>
        <taxon>Dikarya</taxon>
        <taxon>Ascomycota</taxon>
        <taxon>Pezizomycotina</taxon>
        <taxon>Dothideomycetes</taxon>
        <taxon>Dothideomycetes incertae sedis</taxon>
        <taxon>Zopfiaceae</taxon>
        <taxon>Zopfia</taxon>
    </lineage>
</organism>
<dbReference type="PANTHER" id="PTHR24124:SF14">
    <property type="entry name" value="CHROMOSOME UNDETERMINED SCAFFOLD_25, WHOLE GENOME SHOTGUN SEQUENCE"/>
    <property type="match status" value="1"/>
</dbReference>
<evidence type="ECO:0000313" key="6">
    <source>
        <dbReference type="EMBL" id="KAF2188521.1"/>
    </source>
</evidence>
<sequence length="315" mass="35268">MLPVEYGRISVEGRQPTISARRRLQNRVAQRKFRERKTQKGKAPEERILDLPITPYGETDTTPNIPPDQYSNRQFNYALDEFSRANCNEFDTLLSSDVFGTSIDNTEGHSETQPNPSNWHTPTTLSPANQPSEHSLIKRVGGSAPDDTVASEHLRTRTPGVLRSASEQCQQSCHDHSSIARIIHLLQTAPPIVAAFLPYHSLLISPLRPQQHKHTRRRRPQAILPLLHVATRSRNRAVIQVLLRRGAATIDERDAEGRTALHIAAGLGDEVLVGLLLGQGADPRVLDSRGRLALYYAVEKGQYEVVEMLLDRVEQ</sequence>
<dbReference type="Proteomes" id="UP000800200">
    <property type="component" value="Unassembled WGS sequence"/>
</dbReference>
<dbReference type="OrthoDB" id="3945980at2759"/>
<evidence type="ECO:0000256" key="3">
    <source>
        <dbReference type="PROSITE-ProRule" id="PRU00023"/>
    </source>
</evidence>
<keyword evidence="7" id="KW-1185">Reference proteome</keyword>